<dbReference type="InterPro" id="IPR017896">
    <property type="entry name" value="4Fe4S_Fe-S-bd"/>
</dbReference>
<dbReference type="InterPro" id="IPR050572">
    <property type="entry name" value="Fe-S_Ferredoxin"/>
</dbReference>
<dbReference type="Pfam" id="PF12838">
    <property type="entry name" value="Fer4_7"/>
    <property type="match status" value="1"/>
</dbReference>
<comment type="caution">
    <text evidence="9">The sequence shown here is derived from an EMBL/GenBank/DDBJ whole genome shotgun (WGS) entry which is preliminary data.</text>
</comment>
<comment type="function">
    <text evidence="6">Could be involved in the maturation of NapA, the catalytic subunit of the periplasmic nitrate reductase, before its export into the periplasm.</text>
</comment>
<name>A0A3E0TMZ5_9GAMM</name>
<evidence type="ECO:0000256" key="1">
    <source>
        <dbReference type="ARBA" id="ARBA00022485"/>
    </source>
</evidence>
<dbReference type="Proteomes" id="UP000256478">
    <property type="component" value="Unassembled WGS sequence"/>
</dbReference>
<dbReference type="GO" id="GO:0046872">
    <property type="term" value="F:metal ion binding"/>
    <property type="evidence" value="ECO:0007669"/>
    <property type="project" value="UniProtKB-KW"/>
</dbReference>
<evidence type="ECO:0000256" key="6">
    <source>
        <dbReference type="HAMAP-Rule" id="MF_02201"/>
    </source>
</evidence>
<dbReference type="PANTHER" id="PTHR43687">
    <property type="entry name" value="ADENYLYLSULFATE REDUCTASE, BETA SUBUNIT"/>
    <property type="match status" value="1"/>
</dbReference>
<feature type="binding site" evidence="6">
    <location>
        <position position="73"/>
    </location>
    <ligand>
        <name>[4Fe-4S] cluster</name>
        <dbReference type="ChEBI" id="CHEBI:49883"/>
        <label>2</label>
    </ligand>
</feature>
<dbReference type="PROSITE" id="PS00198">
    <property type="entry name" value="4FE4S_FER_1"/>
    <property type="match status" value="1"/>
</dbReference>
<comment type="subcellular location">
    <subcellularLocation>
        <location evidence="6">Cytoplasm</location>
    </subcellularLocation>
</comment>
<feature type="binding site" evidence="6">
    <location>
        <position position="152"/>
    </location>
    <ligand>
        <name>[4Fe-4S] cluster</name>
        <dbReference type="ChEBI" id="CHEBI:49883"/>
        <label>3</label>
    </ligand>
</feature>
<dbReference type="GO" id="GO:0051539">
    <property type="term" value="F:4 iron, 4 sulfur cluster binding"/>
    <property type="evidence" value="ECO:0007669"/>
    <property type="project" value="UniProtKB-UniRule"/>
</dbReference>
<dbReference type="CDD" id="cd10564">
    <property type="entry name" value="NapF_like"/>
    <property type="match status" value="1"/>
</dbReference>
<feature type="binding site" evidence="6">
    <location>
        <position position="51"/>
    </location>
    <ligand>
        <name>[4Fe-4S] cluster</name>
        <dbReference type="ChEBI" id="CHEBI:49883"/>
        <label>1</label>
    </ligand>
</feature>
<evidence type="ECO:0000313" key="9">
    <source>
        <dbReference type="EMBL" id="REL25717.1"/>
    </source>
</evidence>
<feature type="compositionally biased region" description="Low complexity" evidence="7">
    <location>
        <begin position="170"/>
        <end position="180"/>
    </location>
</feature>
<feature type="domain" description="4Fe-4S ferredoxin-type" evidence="8">
    <location>
        <begin position="32"/>
        <end position="61"/>
    </location>
</feature>
<dbReference type="EMBL" id="QUOU01000001">
    <property type="protein sequence ID" value="REL25717.1"/>
    <property type="molecule type" value="Genomic_DNA"/>
</dbReference>
<keyword evidence="1 6" id="KW-0004">4Fe-4S</keyword>
<evidence type="ECO:0000259" key="8">
    <source>
        <dbReference type="PROSITE" id="PS51379"/>
    </source>
</evidence>
<keyword evidence="6" id="KW-0963">Cytoplasm</keyword>
<dbReference type="RefSeq" id="WP_116006843.1">
    <property type="nucleotide sequence ID" value="NZ_QUOU01000001.1"/>
</dbReference>
<dbReference type="GO" id="GO:0005737">
    <property type="term" value="C:cytoplasm"/>
    <property type="evidence" value="ECO:0007669"/>
    <property type="project" value="UniProtKB-SubCell"/>
</dbReference>
<feature type="binding site" evidence="6">
    <location>
        <position position="41"/>
    </location>
    <ligand>
        <name>[4Fe-4S] cluster</name>
        <dbReference type="ChEBI" id="CHEBI:49883"/>
        <label>1</label>
    </ligand>
</feature>
<organism evidence="9 10">
    <name type="scientific">Thalassotalea euphylliae</name>
    <dbReference type="NCBI Taxonomy" id="1655234"/>
    <lineage>
        <taxon>Bacteria</taxon>
        <taxon>Pseudomonadati</taxon>
        <taxon>Pseudomonadota</taxon>
        <taxon>Gammaproteobacteria</taxon>
        <taxon>Alteromonadales</taxon>
        <taxon>Colwelliaceae</taxon>
        <taxon>Thalassotalea</taxon>
    </lineage>
</organism>
<dbReference type="Gene3D" id="3.30.70.20">
    <property type="match status" value="2"/>
</dbReference>
<keyword evidence="3 6" id="KW-0677">Repeat</keyword>
<keyword evidence="5 6" id="KW-0411">Iron-sulfur</keyword>
<feature type="region of interest" description="Disordered" evidence="7">
    <location>
        <begin position="170"/>
        <end position="190"/>
    </location>
</feature>
<dbReference type="InterPro" id="IPR017900">
    <property type="entry name" value="4Fe4S_Fe_S_CS"/>
</dbReference>
<feature type="binding site" evidence="6">
    <location>
        <position position="159"/>
    </location>
    <ligand>
        <name>[4Fe-4S] cluster</name>
        <dbReference type="ChEBI" id="CHEBI:49883"/>
        <label>3</label>
    </ligand>
</feature>
<comment type="similarity">
    <text evidence="6">Belongs to the NapF family.</text>
</comment>
<feature type="binding site" evidence="6">
    <location>
        <position position="149"/>
    </location>
    <ligand>
        <name>[4Fe-4S] cluster</name>
        <dbReference type="ChEBI" id="CHEBI:49883"/>
        <label>3</label>
    </ligand>
</feature>
<feature type="binding site" evidence="6">
    <location>
        <position position="76"/>
    </location>
    <ligand>
        <name>[4Fe-4S] cluster</name>
        <dbReference type="ChEBI" id="CHEBI:49883"/>
        <label>2</label>
    </ligand>
</feature>
<sequence>MEQVANRSRRQLLKGRFKAQLEQPAIRLPWVISEAVFTAGCTQCNQCIEHCETQVIKRDQHGYPSLDFTQAECTFCGECERQCQQPLFIDNHLRSGVKAWPATIDIHENCLAKNQIYCQSCRDVCDSRAIKFAFVSSAIPIPKLDENDCTFCGACVSTCPQHSISITTSTNHSSNLTTNTEELGYEPAKR</sequence>
<dbReference type="HAMAP" id="MF_02201">
    <property type="entry name" value="NapF"/>
    <property type="match status" value="1"/>
</dbReference>
<dbReference type="AlphaFoldDB" id="A0A3E0TMZ5"/>
<proteinExistence type="inferred from homology"/>
<evidence type="ECO:0000313" key="10">
    <source>
        <dbReference type="Proteomes" id="UP000256478"/>
    </source>
</evidence>
<feature type="binding site" evidence="6">
    <location>
        <position position="47"/>
    </location>
    <ligand>
        <name>[4Fe-4S] cluster</name>
        <dbReference type="ChEBI" id="CHEBI:49883"/>
        <label>1</label>
    </ligand>
</feature>
<dbReference type="InterPro" id="IPR004496">
    <property type="entry name" value="NapF"/>
</dbReference>
<feature type="binding site" evidence="6">
    <location>
        <position position="155"/>
    </location>
    <ligand>
        <name>[4Fe-4S] cluster</name>
        <dbReference type="ChEBI" id="CHEBI:49883"/>
        <label>3</label>
    </ligand>
</feature>
<feature type="binding site" evidence="6">
    <location>
        <position position="44"/>
    </location>
    <ligand>
        <name>[4Fe-4S] cluster</name>
        <dbReference type="ChEBI" id="CHEBI:49883"/>
        <label>1</label>
    </ligand>
</feature>
<evidence type="ECO:0000256" key="2">
    <source>
        <dbReference type="ARBA" id="ARBA00022723"/>
    </source>
</evidence>
<dbReference type="OrthoDB" id="9808559at2"/>
<keyword evidence="4 6" id="KW-0408">Iron</keyword>
<evidence type="ECO:0000256" key="3">
    <source>
        <dbReference type="ARBA" id="ARBA00022737"/>
    </source>
</evidence>
<feature type="binding site" evidence="6">
    <location>
        <position position="79"/>
    </location>
    <ligand>
        <name>[4Fe-4S] cluster</name>
        <dbReference type="ChEBI" id="CHEBI:49883"/>
        <label>2</label>
    </ligand>
</feature>
<comment type="cofactor">
    <cofactor evidence="6">
        <name>[4Fe-4S] cluster</name>
        <dbReference type="ChEBI" id="CHEBI:49883"/>
    </cofactor>
</comment>
<gene>
    <name evidence="6" type="primary">napF</name>
    <name evidence="9" type="ORF">DXX93_03545</name>
</gene>
<feature type="domain" description="4Fe-4S ferredoxin-type" evidence="8">
    <location>
        <begin position="140"/>
        <end position="169"/>
    </location>
</feature>
<dbReference type="Pfam" id="PF13187">
    <property type="entry name" value="Fer4_9"/>
    <property type="match status" value="1"/>
</dbReference>
<dbReference type="PANTHER" id="PTHR43687:SF1">
    <property type="entry name" value="FERREDOXIN III"/>
    <property type="match status" value="1"/>
</dbReference>
<keyword evidence="2 6" id="KW-0479">Metal-binding</keyword>
<evidence type="ECO:0000256" key="4">
    <source>
        <dbReference type="ARBA" id="ARBA00023004"/>
    </source>
</evidence>
<dbReference type="SUPFAM" id="SSF54862">
    <property type="entry name" value="4Fe-4S ferredoxins"/>
    <property type="match status" value="1"/>
</dbReference>
<protein>
    <recommendedName>
        <fullName evidence="6">Ferredoxin-type protein NapF</fullName>
    </recommendedName>
</protein>
<evidence type="ECO:0000256" key="5">
    <source>
        <dbReference type="ARBA" id="ARBA00023014"/>
    </source>
</evidence>
<dbReference type="PROSITE" id="PS51379">
    <property type="entry name" value="4FE4S_FER_2"/>
    <property type="match status" value="2"/>
</dbReference>
<reference evidence="9 10" key="1">
    <citation type="submission" date="2018-08" db="EMBL/GenBank/DDBJ databases">
        <title>Thalassotalea euphylliae genome.</title>
        <authorList>
            <person name="Summers S."/>
            <person name="Rice S.A."/>
            <person name="Freckelton M.L."/>
            <person name="Nedved B.T."/>
            <person name="Hadfield M.G."/>
        </authorList>
    </citation>
    <scope>NUCLEOTIDE SEQUENCE [LARGE SCALE GENOMIC DNA]</scope>
    <source>
        <strain evidence="9 10">H1</strain>
    </source>
</reference>
<comment type="subunit">
    <text evidence="6">Interacts with the cytoplasmic NapA precursor.</text>
</comment>
<feature type="binding site" evidence="6">
    <location>
        <position position="83"/>
    </location>
    <ligand>
        <name>[4Fe-4S] cluster</name>
        <dbReference type="ChEBI" id="CHEBI:49883"/>
        <label>2</label>
    </ligand>
</feature>
<evidence type="ECO:0000256" key="7">
    <source>
        <dbReference type="SAM" id="MobiDB-lite"/>
    </source>
</evidence>
<accession>A0A3E0TMZ5</accession>